<dbReference type="Proteomes" id="UP000887540">
    <property type="component" value="Unplaced"/>
</dbReference>
<evidence type="ECO:0000313" key="1">
    <source>
        <dbReference type="Proteomes" id="UP000887540"/>
    </source>
</evidence>
<organism evidence="1 2">
    <name type="scientific">Acrobeloides nanus</name>
    <dbReference type="NCBI Taxonomy" id="290746"/>
    <lineage>
        <taxon>Eukaryota</taxon>
        <taxon>Metazoa</taxon>
        <taxon>Ecdysozoa</taxon>
        <taxon>Nematoda</taxon>
        <taxon>Chromadorea</taxon>
        <taxon>Rhabditida</taxon>
        <taxon>Tylenchina</taxon>
        <taxon>Cephalobomorpha</taxon>
        <taxon>Cephaloboidea</taxon>
        <taxon>Cephalobidae</taxon>
        <taxon>Acrobeloides</taxon>
    </lineage>
</organism>
<keyword evidence="1" id="KW-1185">Reference proteome</keyword>
<protein>
    <submittedName>
        <fullName evidence="2">Uncharacterized protein</fullName>
    </submittedName>
</protein>
<name>A0A914DRB9_9BILA</name>
<reference evidence="2" key="1">
    <citation type="submission" date="2022-11" db="UniProtKB">
        <authorList>
            <consortium name="WormBaseParasite"/>
        </authorList>
    </citation>
    <scope>IDENTIFICATION</scope>
</reference>
<dbReference type="WBParaSite" id="ACRNAN_scaffold3331.g23815.t1">
    <property type="protein sequence ID" value="ACRNAN_scaffold3331.g23815.t1"/>
    <property type="gene ID" value="ACRNAN_scaffold3331.g23815"/>
</dbReference>
<accession>A0A914DRB9</accession>
<dbReference type="AlphaFoldDB" id="A0A914DRB9"/>
<evidence type="ECO:0000313" key="2">
    <source>
        <dbReference type="WBParaSite" id="ACRNAN_scaffold3331.g23815.t1"/>
    </source>
</evidence>
<sequence length="143" mass="17434">MEYDLEIHGWPNKNVEELMVEFNFVFIELDKILEMAQEKIQMLPGLRLRINFVLYIHKYWDTKYRYHCIEDMFKKCILFMSTKKRLDSNWTDSITYNGFDYSLKANDQESIFKMKNEILEKEFVYMSSIQVNNFATNLKFSFK</sequence>
<proteinExistence type="predicted"/>